<dbReference type="PANTHER" id="PTHR43179:SF12">
    <property type="entry name" value="GALACTOFURANOSYLTRANSFERASE GLFT2"/>
    <property type="match status" value="1"/>
</dbReference>
<dbReference type="PANTHER" id="PTHR43179">
    <property type="entry name" value="RHAMNOSYLTRANSFERASE WBBL"/>
    <property type="match status" value="1"/>
</dbReference>
<proteinExistence type="inferred from homology"/>
<accession>A0ABP8J9M3</accession>
<dbReference type="Pfam" id="PF00535">
    <property type="entry name" value="Glycos_transf_2"/>
    <property type="match status" value="1"/>
</dbReference>
<keyword evidence="3" id="KW-0328">Glycosyltransferase</keyword>
<reference evidence="8" key="1">
    <citation type="journal article" date="2019" name="Int. J. Syst. Evol. Microbiol.">
        <title>The Global Catalogue of Microorganisms (GCM) 10K type strain sequencing project: providing services to taxonomists for standard genome sequencing and annotation.</title>
        <authorList>
            <consortium name="The Broad Institute Genomics Platform"/>
            <consortium name="The Broad Institute Genome Sequencing Center for Infectious Disease"/>
            <person name="Wu L."/>
            <person name="Ma J."/>
        </authorList>
    </citation>
    <scope>NUCLEOTIDE SEQUENCE [LARGE SCALE GENOMIC DNA]</scope>
    <source>
        <strain evidence="8">JCM 17738</strain>
    </source>
</reference>
<comment type="caution">
    <text evidence="7">The sequence shown here is derived from an EMBL/GenBank/DDBJ whole genome shotgun (WGS) entry which is preliminary data.</text>
</comment>
<sequence length="325" mass="35416">MSDQFPGQLGDGASGPNAKLWGVIVTFHRPDTLVTTLAQIAAQTRPVDCLVVVDNGSDHSARVAAEAAGAVYVDSGSNLGPAGGISIGMKEILKEAGDDDWLVLFDDDDPPRTLDVLERLWDFGHRRHSEDVRTAAIGMVGARYDFRRGITRRVKDAELHGPVAVDYIGGGQLPMFRCAVLREAGVFDERLFFGFEELEYGLRLRRAGYSQYVDGGMWLAEREFHQRTGLDGSRLRTSRNVAAWRRYYSVRNAVLIARTQCGLATAVVVAAGGLKGTVALARARRPLSEWLVPLRGAVHGLRGMTGRQVEPGHNPAKDRAPASPN</sequence>
<dbReference type="Gene3D" id="3.90.550.10">
    <property type="entry name" value="Spore Coat Polysaccharide Biosynthesis Protein SpsA, Chain A"/>
    <property type="match status" value="1"/>
</dbReference>
<evidence type="ECO:0000259" key="6">
    <source>
        <dbReference type="Pfam" id="PF00535"/>
    </source>
</evidence>
<evidence type="ECO:0000256" key="2">
    <source>
        <dbReference type="ARBA" id="ARBA00006739"/>
    </source>
</evidence>
<keyword evidence="4" id="KW-0808">Transferase</keyword>
<dbReference type="InterPro" id="IPR001173">
    <property type="entry name" value="Glyco_trans_2-like"/>
</dbReference>
<evidence type="ECO:0000256" key="1">
    <source>
        <dbReference type="ARBA" id="ARBA00004776"/>
    </source>
</evidence>
<organism evidence="7 8">
    <name type="scientific">Ornithinibacter aureus</name>
    <dbReference type="NCBI Taxonomy" id="622664"/>
    <lineage>
        <taxon>Bacteria</taxon>
        <taxon>Bacillati</taxon>
        <taxon>Actinomycetota</taxon>
        <taxon>Actinomycetes</taxon>
        <taxon>Micrococcales</taxon>
        <taxon>Intrasporangiaceae</taxon>
        <taxon>Ornithinibacter</taxon>
    </lineage>
</organism>
<evidence type="ECO:0000313" key="8">
    <source>
        <dbReference type="Proteomes" id="UP001500390"/>
    </source>
</evidence>
<name>A0ABP8J9M3_9MICO</name>
<evidence type="ECO:0000256" key="4">
    <source>
        <dbReference type="ARBA" id="ARBA00022679"/>
    </source>
</evidence>
<gene>
    <name evidence="7" type="ORF">GCM10023153_01640</name>
</gene>
<evidence type="ECO:0000313" key="7">
    <source>
        <dbReference type="EMBL" id="GAA4387324.1"/>
    </source>
</evidence>
<dbReference type="SUPFAM" id="SSF53448">
    <property type="entry name" value="Nucleotide-diphospho-sugar transferases"/>
    <property type="match status" value="1"/>
</dbReference>
<dbReference type="RefSeq" id="WP_159898475.1">
    <property type="nucleotide sequence ID" value="NZ_BAABFX010000007.1"/>
</dbReference>
<feature type="region of interest" description="Disordered" evidence="5">
    <location>
        <begin position="304"/>
        <end position="325"/>
    </location>
</feature>
<evidence type="ECO:0000256" key="3">
    <source>
        <dbReference type="ARBA" id="ARBA00022676"/>
    </source>
</evidence>
<comment type="similarity">
    <text evidence="2">Belongs to the glycosyltransferase 2 family.</text>
</comment>
<keyword evidence="8" id="KW-1185">Reference proteome</keyword>
<feature type="compositionally biased region" description="Basic and acidic residues" evidence="5">
    <location>
        <begin position="315"/>
        <end position="325"/>
    </location>
</feature>
<dbReference type="Proteomes" id="UP001500390">
    <property type="component" value="Unassembled WGS sequence"/>
</dbReference>
<protein>
    <recommendedName>
        <fullName evidence="6">Glycosyltransferase 2-like domain-containing protein</fullName>
    </recommendedName>
</protein>
<evidence type="ECO:0000256" key="5">
    <source>
        <dbReference type="SAM" id="MobiDB-lite"/>
    </source>
</evidence>
<feature type="domain" description="Glycosyltransferase 2-like" evidence="6">
    <location>
        <begin position="23"/>
        <end position="121"/>
    </location>
</feature>
<comment type="pathway">
    <text evidence="1">Cell wall biogenesis; cell wall polysaccharide biosynthesis.</text>
</comment>
<dbReference type="InterPro" id="IPR029044">
    <property type="entry name" value="Nucleotide-diphossugar_trans"/>
</dbReference>
<dbReference type="EMBL" id="BAABFX010000007">
    <property type="protein sequence ID" value="GAA4387324.1"/>
    <property type="molecule type" value="Genomic_DNA"/>
</dbReference>